<evidence type="ECO:0000256" key="1">
    <source>
        <dbReference type="PIRSR" id="PIRSR016487-1"/>
    </source>
</evidence>
<dbReference type="PROSITE" id="PS51707">
    <property type="entry name" value="CYTH"/>
    <property type="match status" value="1"/>
</dbReference>
<dbReference type="PANTHER" id="PTHR40114">
    <property type="entry name" value="SLR0698 PROTEIN"/>
    <property type="match status" value="1"/>
</dbReference>
<protein>
    <submittedName>
        <fullName evidence="3">CYTH domain-containing protein</fullName>
    </submittedName>
</protein>
<feature type="domain" description="CYTH" evidence="2">
    <location>
        <begin position="1"/>
        <end position="139"/>
    </location>
</feature>
<organism evidence="3 4">
    <name type="scientific">Allorhizobium borbori</name>
    <dbReference type="NCBI Taxonomy" id="485907"/>
    <lineage>
        <taxon>Bacteria</taxon>
        <taxon>Pseudomonadati</taxon>
        <taxon>Pseudomonadota</taxon>
        <taxon>Alphaproteobacteria</taxon>
        <taxon>Hyphomicrobiales</taxon>
        <taxon>Rhizobiaceae</taxon>
        <taxon>Rhizobium/Agrobacterium group</taxon>
        <taxon>Allorhizobium</taxon>
    </lineage>
</organism>
<dbReference type="InterPro" id="IPR012042">
    <property type="entry name" value="NeuTTM/CthTTM-like"/>
</dbReference>
<keyword evidence="4" id="KW-1185">Reference proteome</keyword>
<dbReference type="InterPro" id="IPR023577">
    <property type="entry name" value="CYTH_domain"/>
</dbReference>
<proteinExistence type="predicted"/>
<gene>
    <name evidence="3" type="ORF">GGQ66_000661</name>
</gene>
<dbReference type="InterPro" id="IPR033469">
    <property type="entry name" value="CYTH-like_dom_sf"/>
</dbReference>
<dbReference type="Gene3D" id="2.40.320.10">
    <property type="entry name" value="Hypothetical Protein Pfu-838710-001"/>
    <property type="match status" value="1"/>
</dbReference>
<sequence>MNDEQWKAAVLSRSSLTQAYLMTGEDRSLRVRIENDNRATLCIKIGVSSLQREEFEYPVPVADARAMVRQAIGNVIEKTRHLIHHHGYLWEVDVYHGAYAGLVVAEVELEQADETPPLPDWVGLEVTADKRYSNASLATSDCFRELCNGPSS</sequence>
<dbReference type="Proteomes" id="UP000584824">
    <property type="component" value="Unassembled WGS sequence"/>
</dbReference>
<dbReference type="PANTHER" id="PTHR40114:SF1">
    <property type="entry name" value="SLR0698 PROTEIN"/>
    <property type="match status" value="1"/>
</dbReference>
<evidence type="ECO:0000313" key="4">
    <source>
        <dbReference type="Proteomes" id="UP000584824"/>
    </source>
</evidence>
<feature type="active site" description="Proton acceptor" evidence="1">
    <location>
        <position position="20"/>
    </location>
</feature>
<dbReference type="CDD" id="cd07891">
    <property type="entry name" value="CYTH-like_CthTTM-like_1"/>
    <property type="match status" value="1"/>
</dbReference>
<comment type="caution">
    <text evidence="3">The sequence shown here is derived from an EMBL/GenBank/DDBJ whole genome shotgun (WGS) entry which is preliminary data.</text>
</comment>
<dbReference type="EMBL" id="JACIDU010000002">
    <property type="protein sequence ID" value="MBB4102133.1"/>
    <property type="molecule type" value="Genomic_DNA"/>
</dbReference>
<evidence type="ECO:0000313" key="3">
    <source>
        <dbReference type="EMBL" id="MBB4102133.1"/>
    </source>
</evidence>
<dbReference type="AlphaFoldDB" id="A0A7W6JZ13"/>
<accession>A0A7W6JZ13</accession>
<evidence type="ECO:0000259" key="2">
    <source>
        <dbReference type="PROSITE" id="PS51707"/>
    </source>
</evidence>
<dbReference type="SUPFAM" id="SSF55154">
    <property type="entry name" value="CYTH-like phosphatases"/>
    <property type="match status" value="1"/>
</dbReference>
<dbReference type="Pfam" id="PF01928">
    <property type="entry name" value="CYTH"/>
    <property type="match status" value="1"/>
</dbReference>
<dbReference type="SMART" id="SM01118">
    <property type="entry name" value="CYTH"/>
    <property type="match status" value="1"/>
</dbReference>
<reference evidence="3 4" key="1">
    <citation type="submission" date="2020-08" db="EMBL/GenBank/DDBJ databases">
        <title>Genomic Encyclopedia of Type Strains, Phase IV (KMG-IV): sequencing the most valuable type-strain genomes for metagenomic binning, comparative biology and taxonomic classification.</title>
        <authorList>
            <person name="Goeker M."/>
        </authorList>
    </citation>
    <scope>NUCLEOTIDE SEQUENCE [LARGE SCALE GENOMIC DNA]</scope>
    <source>
        <strain evidence="3 4">DSM 26385</strain>
    </source>
</reference>
<name>A0A7W6JZ13_9HYPH</name>
<dbReference type="PIRSF" id="PIRSF016487">
    <property type="entry name" value="CYTH_UCP016487"/>
    <property type="match status" value="1"/>
</dbReference>